<gene>
    <name evidence="5" type="ORF">DHEL01_v210788</name>
</gene>
<dbReference type="PANTHER" id="PTHR13620:SF104">
    <property type="entry name" value="EXONUCLEASE 3'-5' DOMAIN-CONTAINING PROTEIN 2"/>
    <property type="match status" value="1"/>
</dbReference>
<feature type="region of interest" description="Disordered" evidence="3">
    <location>
        <begin position="442"/>
        <end position="489"/>
    </location>
</feature>
<feature type="domain" description="HRDC" evidence="4">
    <location>
        <begin position="361"/>
        <end position="441"/>
    </location>
</feature>
<proteinExistence type="predicted"/>
<dbReference type="CDD" id="cd06141">
    <property type="entry name" value="WRN_exo"/>
    <property type="match status" value="1"/>
</dbReference>
<protein>
    <recommendedName>
        <fullName evidence="4">HRDC domain-containing protein</fullName>
    </recommendedName>
</protein>
<dbReference type="InterPro" id="IPR002562">
    <property type="entry name" value="3'-5'_exonuclease_dom"/>
</dbReference>
<dbReference type="InterPro" id="IPR044876">
    <property type="entry name" value="HRDC_dom_sf"/>
</dbReference>
<feature type="compositionally biased region" description="Basic and acidic residues" evidence="3">
    <location>
        <begin position="26"/>
        <end position="37"/>
    </location>
</feature>
<dbReference type="SUPFAM" id="SSF53098">
    <property type="entry name" value="Ribonuclease H-like"/>
    <property type="match status" value="1"/>
</dbReference>
<dbReference type="PANTHER" id="PTHR13620">
    <property type="entry name" value="3-5 EXONUCLEASE"/>
    <property type="match status" value="1"/>
</dbReference>
<dbReference type="InterPro" id="IPR010997">
    <property type="entry name" value="HRDC-like_sf"/>
</dbReference>
<keyword evidence="1" id="KW-0540">Nuclease</keyword>
<dbReference type="Gene3D" id="1.10.150.80">
    <property type="entry name" value="HRDC domain"/>
    <property type="match status" value="1"/>
</dbReference>
<evidence type="ECO:0000259" key="4">
    <source>
        <dbReference type="PROSITE" id="PS50967"/>
    </source>
</evidence>
<evidence type="ECO:0000256" key="2">
    <source>
        <dbReference type="ARBA" id="ARBA00022801"/>
    </source>
</evidence>
<dbReference type="GO" id="GO:0005634">
    <property type="term" value="C:nucleus"/>
    <property type="evidence" value="ECO:0007669"/>
    <property type="project" value="TreeGrafter"/>
</dbReference>
<dbReference type="GO" id="GO:0003676">
    <property type="term" value="F:nucleic acid binding"/>
    <property type="evidence" value="ECO:0007669"/>
    <property type="project" value="InterPro"/>
</dbReference>
<dbReference type="InParanoid" id="A0A2P5HKS1"/>
<dbReference type="InterPro" id="IPR051132">
    <property type="entry name" value="3-5_Exonuclease_domain"/>
</dbReference>
<dbReference type="PROSITE" id="PS50967">
    <property type="entry name" value="HRDC"/>
    <property type="match status" value="1"/>
</dbReference>
<dbReference type="GO" id="GO:0008408">
    <property type="term" value="F:3'-5' exonuclease activity"/>
    <property type="evidence" value="ECO:0007669"/>
    <property type="project" value="InterPro"/>
</dbReference>
<dbReference type="SUPFAM" id="SSF47819">
    <property type="entry name" value="HRDC-like"/>
    <property type="match status" value="1"/>
</dbReference>
<dbReference type="GO" id="GO:0000166">
    <property type="term" value="F:nucleotide binding"/>
    <property type="evidence" value="ECO:0007669"/>
    <property type="project" value="InterPro"/>
</dbReference>
<evidence type="ECO:0000256" key="3">
    <source>
        <dbReference type="SAM" id="MobiDB-lite"/>
    </source>
</evidence>
<feature type="compositionally biased region" description="Basic and acidic residues" evidence="3">
    <location>
        <begin position="456"/>
        <end position="466"/>
    </location>
</feature>
<dbReference type="GO" id="GO:0006139">
    <property type="term" value="P:nucleobase-containing compound metabolic process"/>
    <property type="evidence" value="ECO:0007669"/>
    <property type="project" value="InterPro"/>
</dbReference>
<keyword evidence="2" id="KW-0378">Hydrolase</keyword>
<dbReference type="STRING" id="158607.A0A2P5HKS1"/>
<dbReference type="SMART" id="SM00341">
    <property type="entry name" value="HRDC"/>
    <property type="match status" value="1"/>
</dbReference>
<dbReference type="InterPro" id="IPR036397">
    <property type="entry name" value="RNaseH_sf"/>
</dbReference>
<feature type="region of interest" description="Disordered" evidence="3">
    <location>
        <begin position="311"/>
        <end position="374"/>
    </location>
</feature>
<reference evidence="5" key="1">
    <citation type="submission" date="2017-09" db="EMBL/GenBank/DDBJ databases">
        <title>Polyketide synthases of a Diaporthe helianthi virulent isolate.</title>
        <authorList>
            <person name="Baroncelli R."/>
        </authorList>
    </citation>
    <scope>NUCLEOTIDE SEQUENCE [LARGE SCALE GENOMIC DNA]</scope>
    <source>
        <strain evidence="5">7/96</strain>
    </source>
</reference>
<evidence type="ECO:0000313" key="5">
    <source>
        <dbReference type="EMBL" id="POS70821.1"/>
    </source>
</evidence>
<organism evidence="5 6">
    <name type="scientific">Diaporthe helianthi</name>
    <dbReference type="NCBI Taxonomy" id="158607"/>
    <lineage>
        <taxon>Eukaryota</taxon>
        <taxon>Fungi</taxon>
        <taxon>Dikarya</taxon>
        <taxon>Ascomycota</taxon>
        <taxon>Pezizomycotina</taxon>
        <taxon>Sordariomycetes</taxon>
        <taxon>Sordariomycetidae</taxon>
        <taxon>Diaporthales</taxon>
        <taxon>Diaporthaceae</taxon>
        <taxon>Diaporthe</taxon>
    </lineage>
</organism>
<dbReference type="Pfam" id="PF01612">
    <property type="entry name" value="DNA_pol_A_exo1"/>
    <property type="match status" value="1"/>
</dbReference>
<dbReference type="Pfam" id="PF00570">
    <property type="entry name" value="HRDC"/>
    <property type="match status" value="1"/>
</dbReference>
<dbReference type="AlphaFoldDB" id="A0A2P5HKS1"/>
<dbReference type="EMBL" id="MAVT02001474">
    <property type="protein sequence ID" value="POS70821.1"/>
    <property type="molecule type" value="Genomic_DNA"/>
</dbReference>
<dbReference type="OrthoDB" id="1920326at2759"/>
<keyword evidence="6" id="KW-1185">Reference proteome</keyword>
<feature type="region of interest" description="Disordered" evidence="3">
    <location>
        <begin position="515"/>
        <end position="543"/>
    </location>
</feature>
<feature type="region of interest" description="Disordered" evidence="3">
    <location>
        <begin position="1"/>
        <end position="42"/>
    </location>
</feature>
<dbReference type="Gene3D" id="3.30.420.10">
    <property type="entry name" value="Ribonuclease H-like superfamily/Ribonuclease H"/>
    <property type="match status" value="1"/>
</dbReference>
<sequence>MANTTSSDTSSGRWPLPFRLKPPRPKQHDDGDGREPKQQWWSHELYRGPRNQKPKVLYARSRAESEDIAEGFRHNQVLGFDMEWPSYDATSSTEGRLQDKIGVIAIASEDKIALFHLGAYAGKSPDDFIGPVLRGIIESPSVIKAGVNILTADFRRLQEYFGLRPQGAVELSYLHNLVTHGTDGEFNMCTTKLCALGEQVKSHFGLPLKKSSVRTSNWSQKRQLSREQKSYAASDAYAGFMLYHYLTHLRLSLEPQPPPPLYAERYRSIDIPGRGTGLLLQLDESHGPSSVKVIRAVDFLEGRHDATHTAELASHSPDAEDDQAGSPSPAPPGRTRGGSAPSGPRSSGRPVLSRGKAKSSRKTPNTLLNKLKAHRDKIAKQRRLDRWKIIHNSALELIAKHRPENEIALMQLKGVGPQTVKKYGAAILNIVAIHVEQDKGGCVEAGESDDEASPSDNDRDRDETVSHVDGAGNLREAPQRPSTGPTTPALVSELQNTVGRGSRADPIELGDLTDDVSLEASSQPAQKRQRISVPTRRMQGPRHGLLRYFRVNKDDRGEMATAKPRR</sequence>
<comment type="caution">
    <text evidence="5">The sequence shown here is derived from an EMBL/GenBank/DDBJ whole genome shotgun (WGS) entry which is preliminary data.</text>
</comment>
<evidence type="ECO:0000313" key="6">
    <source>
        <dbReference type="Proteomes" id="UP000094444"/>
    </source>
</evidence>
<dbReference type="GO" id="GO:0005737">
    <property type="term" value="C:cytoplasm"/>
    <property type="evidence" value="ECO:0007669"/>
    <property type="project" value="TreeGrafter"/>
</dbReference>
<feature type="compositionally biased region" description="Low complexity" evidence="3">
    <location>
        <begin position="333"/>
        <end position="354"/>
    </location>
</feature>
<dbReference type="InterPro" id="IPR012337">
    <property type="entry name" value="RNaseH-like_sf"/>
</dbReference>
<feature type="compositionally biased region" description="Polar residues" evidence="3">
    <location>
        <begin position="1"/>
        <end position="12"/>
    </location>
</feature>
<dbReference type="InterPro" id="IPR002121">
    <property type="entry name" value="HRDC_dom"/>
</dbReference>
<accession>A0A2P5HKS1</accession>
<name>A0A2P5HKS1_DIAHE</name>
<evidence type="ECO:0000256" key="1">
    <source>
        <dbReference type="ARBA" id="ARBA00022722"/>
    </source>
</evidence>
<dbReference type="Proteomes" id="UP000094444">
    <property type="component" value="Unassembled WGS sequence"/>
</dbReference>